<proteinExistence type="predicted"/>
<dbReference type="EMBL" id="MKIP01000058">
    <property type="protein sequence ID" value="OLP58348.1"/>
    <property type="molecule type" value="Genomic_DNA"/>
</dbReference>
<name>A0A1Q9ASI8_9HYPH</name>
<dbReference type="AlphaFoldDB" id="A0A1Q9ASI8"/>
<gene>
    <name evidence="1" type="ORF">BJF93_07040</name>
</gene>
<sequence>MNAMSSEQRAAYLAGVIEGLAIARYNKDGKQKTGLGCIYDWYYKDKSNLKLIHDAFDKYPTYPPGSIVDVLVKQKCGE</sequence>
<evidence type="ECO:0000313" key="2">
    <source>
        <dbReference type="Proteomes" id="UP000186364"/>
    </source>
</evidence>
<organism evidence="1 2">
    <name type="scientific">Xaviernesmea oryzae</name>
    <dbReference type="NCBI Taxonomy" id="464029"/>
    <lineage>
        <taxon>Bacteria</taxon>
        <taxon>Pseudomonadati</taxon>
        <taxon>Pseudomonadota</taxon>
        <taxon>Alphaproteobacteria</taxon>
        <taxon>Hyphomicrobiales</taxon>
        <taxon>Rhizobiaceae</taxon>
        <taxon>Rhizobium/Agrobacterium group</taxon>
        <taxon>Xaviernesmea</taxon>
    </lineage>
</organism>
<comment type="caution">
    <text evidence="1">The sequence shown here is derived from an EMBL/GenBank/DDBJ whole genome shotgun (WGS) entry which is preliminary data.</text>
</comment>
<dbReference type="Proteomes" id="UP000186364">
    <property type="component" value="Unassembled WGS sequence"/>
</dbReference>
<protein>
    <submittedName>
        <fullName evidence="1">Uncharacterized protein</fullName>
    </submittedName>
</protein>
<keyword evidence="2" id="KW-1185">Reference proteome</keyword>
<accession>A0A1Q9ASI8</accession>
<evidence type="ECO:0000313" key="1">
    <source>
        <dbReference type="EMBL" id="OLP58348.1"/>
    </source>
</evidence>
<reference evidence="1 2" key="1">
    <citation type="submission" date="2016-09" db="EMBL/GenBank/DDBJ databases">
        <title>Rhizobium sp. nov., a novel species isolated from the rice rhizosphere.</title>
        <authorList>
            <person name="Zhao J."/>
            <person name="Zhang X."/>
        </authorList>
    </citation>
    <scope>NUCLEOTIDE SEQUENCE [LARGE SCALE GENOMIC DNA]</scope>
    <source>
        <strain evidence="1 2">1.7048</strain>
    </source>
</reference>